<dbReference type="InterPro" id="IPR002934">
    <property type="entry name" value="Polymerase_NTP_transf_dom"/>
</dbReference>
<evidence type="ECO:0000313" key="11">
    <source>
        <dbReference type="Proteomes" id="UP000435059"/>
    </source>
</evidence>
<dbReference type="GeneID" id="69481102"/>
<dbReference type="Proteomes" id="UP000285503">
    <property type="component" value="Unassembled WGS sequence"/>
</dbReference>
<evidence type="ECO:0000313" key="5">
    <source>
        <dbReference type="EMBL" id="SEA27368.1"/>
    </source>
</evidence>
<dbReference type="EMBL" id="QSQU01000006">
    <property type="protein sequence ID" value="RGK65600.1"/>
    <property type="molecule type" value="Genomic_DNA"/>
</dbReference>
<organism evidence="5 7">
    <name type="scientific">Bacteroides xylanisolvens</name>
    <dbReference type="NCBI Taxonomy" id="371601"/>
    <lineage>
        <taxon>Bacteria</taxon>
        <taxon>Pseudomonadati</taxon>
        <taxon>Bacteroidota</taxon>
        <taxon>Bacteroidia</taxon>
        <taxon>Bacteroidales</taxon>
        <taxon>Bacteroidaceae</taxon>
        <taxon>Bacteroides</taxon>
    </lineage>
</organism>
<dbReference type="Proteomes" id="UP000261210">
    <property type="component" value="Unassembled WGS sequence"/>
</dbReference>
<dbReference type="EMBL" id="FOUM01000013">
    <property type="protein sequence ID" value="SFM90431.1"/>
    <property type="molecule type" value="Genomic_DNA"/>
</dbReference>
<dbReference type="GO" id="GO:0016779">
    <property type="term" value="F:nucleotidyltransferase activity"/>
    <property type="evidence" value="ECO:0007669"/>
    <property type="project" value="InterPro"/>
</dbReference>
<dbReference type="Proteomes" id="UP000183040">
    <property type="component" value="Unassembled WGS sequence"/>
</dbReference>
<dbReference type="CDD" id="cd05403">
    <property type="entry name" value="NT_KNTase_like"/>
    <property type="match status" value="1"/>
</dbReference>
<keyword evidence="11" id="KW-1185">Reference proteome</keyword>
<dbReference type="PANTHER" id="PTHR33933:SF1">
    <property type="entry name" value="PROTEIN ADENYLYLTRANSFERASE MNTA-RELATED"/>
    <property type="match status" value="1"/>
</dbReference>
<evidence type="ECO:0000313" key="9">
    <source>
        <dbReference type="Proteomes" id="UP000261210"/>
    </source>
</evidence>
<evidence type="ECO:0000313" key="6">
    <source>
        <dbReference type="EMBL" id="SFM90431.1"/>
    </source>
</evidence>
<dbReference type="PANTHER" id="PTHR33933">
    <property type="entry name" value="NUCLEOTIDYLTRANSFERASE"/>
    <property type="match status" value="1"/>
</dbReference>
<gene>
    <name evidence="4" type="ORF">DW075_00875</name>
    <name evidence="3" type="ORF">DXD03_05770</name>
    <name evidence="2" type="ORF">GA574_16655</name>
    <name evidence="5" type="ORF">SAMN04487924_10451</name>
    <name evidence="6" type="ORF">SAMN05216250_11351</name>
</gene>
<dbReference type="Proteomes" id="UP000435059">
    <property type="component" value="Unassembled WGS sequence"/>
</dbReference>
<reference evidence="7 8" key="1">
    <citation type="submission" date="2016-10" db="EMBL/GenBank/DDBJ databases">
        <authorList>
            <person name="de Groot N.N."/>
        </authorList>
    </citation>
    <scope>NUCLEOTIDE SEQUENCE [LARGE SCALE GENOMIC DNA]</scope>
    <source>
        <strain evidence="6 8">NLAE-zl-C202</strain>
        <strain evidence="5 7">NLAE-zl-G339</strain>
    </source>
</reference>
<dbReference type="Proteomes" id="UP000183766">
    <property type="component" value="Unassembled WGS sequence"/>
</dbReference>
<evidence type="ECO:0000313" key="2">
    <source>
        <dbReference type="EMBL" id="KAB6085281.1"/>
    </source>
</evidence>
<reference evidence="9 10" key="2">
    <citation type="submission" date="2018-08" db="EMBL/GenBank/DDBJ databases">
        <title>A genome reference for cultivated species of the human gut microbiota.</title>
        <authorList>
            <person name="Zou Y."/>
            <person name="Xue W."/>
            <person name="Luo G."/>
        </authorList>
    </citation>
    <scope>NUCLEOTIDE SEQUENCE [LARGE SCALE GENOMIC DNA]</scope>
    <source>
        <strain evidence="4 10">AF46-11NS</strain>
        <strain evidence="3 9">TF10-34</strain>
    </source>
</reference>
<dbReference type="InterPro" id="IPR043519">
    <property type="entry name" value="NT_sf"/>
</dbReference>
<dbReference type="EMBL" id="FNRP01000004">
    <property type="protein sequence ID" value="SEA27368.1"/>
    <property type="molecule type" value="Genomic_DNA"/>
</dbReference>
<dbReference type="EMBL" id="WDES01000030">
    <property type="protein sequence ID" value="KAB6085281.1"/>
    <property type="molecule type" value="Genomic_DNA"/>
</dbReference>
<evidence type="ECO:0000313" key="7">
    <source>
        <dbReference type="Proteomes" id="UP000183040"/>
    </source>
</evidence>
<accession>A0A1H3ZUJ4</accession>
<dbReference type="AlphaFoldDB" id="A0A1H3ZUJ4"/>
<dbReference type="InterPro" id="IPR052548">
    <property type="entry name" value="Type_VII_TA_antitoxin"/>
</dbReference>
<dbReference type="Gene3D" id="3.30.460.10">
    <property type="entry name" value="Beta Polymerase, domain 2"/>
    <property type="match status" value="1"/>
</dbReference>
<evidence type="ECO:0000259" key="1">
    <source>
        <dbReference type="Pfam" id="PF01909"/>
    </source>
</evidence>
<reference evidence="2 11" key="3">
    <citation type="journal article" date="2019" name="Nat. Med.">
        <title>A library of human gut bacterial isolates paired with longitudinal multiomics data enables mechanistic microbiome research.</title>
        <authorList>
            <person name="Poyet M."/>
            <person name="Groussin M."/>
            <person name="Gibbons S.M."/>
            <person name="Avila-Pacheco J."/>
            <person name="Jiang X."/>
            <person name="Kearney S.M."/>
            <person name="Perrotta A.R."/>
            <person name="Berdy B."/>
            <person name="Zhao S."/>
            <person name="Lieberman T.D."/>
            <person name="Swanson P.K."/>
            <person name="Smith M."/>
            <person name="Roesemann S."/>
            <person name="Alexander J.E."/>
            <person name="Rich S.A."/>
            <person name="Livny J."/>
            <person name="Vlamakis H."/>
            <person name="Clish C."/>
            <person name="Bullock K."/>
            <person name="Deik A."/>
            <person name="Scott J."/>
            <person name="Pierce K.A."/>
            <person name="Xavier R.J."/>
            <person name="Alm E.J."/>
        </authorList>
    </citation>
    <scope>NUCLEOTIDE SEQUENCE [LARGE SCALE GENOMIC DNA]</scope>
    <source>
        <strain evidence="2 11">BIOML-A74</strain>
    </source>
</reference>
<dbReference type="SUPFAM" id="SSF81301">
    <property type="entry name" value="Nucleotidyltransferase"/>
    <property type="match status" value="1"/>
</dbReference>
<evidence type="ECO:0000313" key="8">
    <source>
        <dbReference type="Proteomes" id="UP000183766"/>
    </source>
</evidence>
<evidence type="ECO:0000313" key="10">
    <source>
        <dbReference type="Proteomes" id="UP000285503"/>
    </source>
</evidence>
<keyword evidence="5" id="KW-0808">Transferase</keyword>
<evidence type="ECO:0000313" key="3">
    <source>
        <dbReference type="EMBL" id="RGK65600.1"/>
    </source>
</evidence>
<sequence>MKRPQIVERIRKALTQVAPEAQAILYGSEARGDARPDSDIDLLILVDGNKLTVKEEDRIITPLYDIEIETGVQINARVLLKKIWENRPFQTPFGMNVMKEGIVL</sequence>
<name>A0A1H3ZUJ4_9BACE</name>
<dbReference type="EMBL" id="QRNE01000002">
    <property type="protein sequence ID" value="RHK29854.1"/>
    <property type="molecule type" value="Genomic_DNA"/>
</dbReference>
<evidence type="ECO:0000313" key="4">
    <source>
        <dbReference type="EMBL" id="RHK29854.1"/>
    </source>
</evidence>
<proteinExistence type="predicted"/>
<dbReference type="RefSeq" id="WP_009039295.1">
    <property type="nucleotide sequence ID" value="NZ_AP031409.1"/>
</dbReference>
<protein>
    <submittedName>
        <fullName evidence="5">Nucleotidyltransferase domain-containing protein</fullName>
    </submittedName>
</protein>
<dbReference type="Pfam" id="PF01909">
    <property type="entry name" value="NTP_transf_2"/>
    <property type="match status" value="1"/>
</dbReference>
<feature type="domain" description="Polymerase nucleotidyl transferase" evidence="1">
    <location>
        <begin position="8"/>
        <end position="65"/>
    </location>
</feature>